<keyword evidence="3" id="KW-0326">Glycosidase</keyword>
<dbReference type="GO" id="GO:0009251">
    <property type="term" value="P:glucan catabolic process"/>
    <property type="evidence" value="ECO:0007669"/>
    <property type="project" value="TreeGrafter"/>
</dbReference>
<comment type="similarity">
    <text evidence="1">Belongs to the glycosyl hydrolase 5 (cellulase A) family.</text>
</comment>
<comment type="caution">
    <text evidence="4">The sequence shown here is derived from an EMBL/GenBank/DDBJ whole genome shotgun (WGS) entry which is preliminary data.</text>
</comment>
<reference evidence="4" key="1">
    <citation type="submission" date="2016-12" db="EMBL/GenBank/DDBJ databases">
        <title>The genomes of Aspergillus section Nigri reveals drivers in fungal speciation.</title>
        <authorList>
            <consortium name="DOE Joint Genome Institute"/>
            <person name="Vesth T.C."/>
            <person name="Nybo J."/>
            <person name="Theobald S."/>
            <person name="Brandl J."/>
            <person name="Frisvad J.C."/>
            <person name="Nielsen K.F."/>
            <person name="Lyhne E.K."/>
            <person name="Kogle M.E."/>
            <person name="Kuo A."/>
            <person name="Riley R."/>
            <person name="Clum A."/>
            <person name="Nolan M."/>
            <person name="Lipzen A."/>
            <person name="Salamov A."/>
            <person name="Henrissat B."/>
            <person name="Wiebenga A."/>
            <person name="De vries R.P."/>
            <person name="Grigoriev I.V."/>
            <person name="Mortensen U.H."/>
            <person name="Andersen M.R."/>
            <person name="Baker S.E."/>
        </authorList>
    </citation>
    <scope>NUCLEOTIDE SEQUENCE</scope>
    <source>
        <strain evidence="4">IBT 28561</strain>
    </source>
</reference>
<dbReference type="InterPro" id="IPR017853">
    <property type="entry name" value="GH"/>
</dbReference>
<dbReference type="GO" id="GO:0046557">
    <property type="term" value="F:glucan endo-1,6-beta-glucosidase activity"/>
    <property type="evidence" value="ECO:0007669"/>
    <property type="project" value="TreeGrafter"/>
</dbReference>
<dbReference type="InterPro" id="IPR050386">
    <property type="entry name" value="Glycosyl_hydrolase_5"/>
</dbReference>
<organism evidence="4 5">
    <name type="scientific">Aspergillus campestris (strain IBT 28561)</name>
    <dbReference type="NCBI Taxonomy" id="1392248"/>
    <lineage>
        <taxon>Eukaryota</taxon>
        <taxon>Fungi</taxon>
        <taxon>Dikarya</taxon>
        <taxon>Ascomycota</taxon>
        <taxon>Pezizomycotina</taxon>
        <taxon>Eurotiomycetes</taxon>
        <taxon>Eurotiomycetidae</taxon>
        <taxon>Eurotiales</taxon>
        <taxon>Aspergillaceae</taxon>
        <taxon>Aspergillus</taxon>
        <taxon>Aspergillus subgen. Circumdati</taxon>
    </lineage>
</organism>
<sequence>MPSGRLPSPTASDVLLYRYQHGVNQGTAFIRGPWRDGDYSNTDPGGSKELAEIRKSLQTVGFHETSKKWETRWARAVLESDLSWLRTTARCNSIRLPIGFYTLGPAFCLDTDFEGEPAHVYDHTWGIVKRYVDNCYNHGIGVLIDFHIAPICKRTRELARDCIAFIMQEVTFHAILGVTGIQISNLKDWHIQDLTDWYNEVLEVTSAINPSLPIYISDGGNLAAAADYAASKNRLPAPAGRNPVVIETHRYYHDQPTEPQSVIQQVSNVLRDIAVHNDKTYSHDGPVDVFVGEYTCTLNPETLRCVDPSSQPALIKQFGQEQCKVWAAHASGSAFWALNTHDSDDSTNFKQQVASGAISPPQWLKLSQTQVHEKLENAKTQRAHLRDTAIIQNEKSWGTYDQRHQYDLGWNLGFSDATSFFSARTQHILPGDGEGEGSDKIGMLTLWIRKRLLDTGYLVEDLYPEWEQGFRRGVGDFNHVVG</sequence>
<dbReference type="OrthoDB" id="1887033at2759"/>
<dbReference type="RefSeq" id="XP_024692845.1">
    <property type="nucleotide sequence ID" value="XM_024841216.1"/>
</dbReference>
<dbReference type="PANTHER" id="PTHR31297">
    <property type="entry name" value="GLUCAN ENDO-1,6-BETA-GLUCOSIDASE B"/>
    <property type="match status" value="1"/>
</dbReference>
<dbReference type="EMBL" id="MSFM01000006">
    <property type="protein sequence ID" value="PKY04251.1"/>
    <property type="molecule type" value="Genomic_DNA"/>
</dbReference>
<dbReference type="Gene3D" id="3.20.20.80">
    <property type="entry name" value="Glycosidases"/>
    <property type="match status" value="1"/>
</dbReference>
<proteinExistence type="inferred from homology"/>
<evidence type="ECO:0000313" key="4">
    <source>
        <dbReference type="EMBL" id="PKY04251.1"/>
    </source>
</evidence>
<accession>A0A2I1D2Z4</accession>
<gene>
    <name evidence="4" type="ORF">P168DRAFT_327227</name>
</gene>
<keyword evidence="5" id="KW-1185">Reference proteome</keyword>
<evidence type="ECO:0000256" key="1">
    <source>
        <dbReference type="ARBA" id="ARBA00005641"/>
    </source>
</evidence>
<name>A0A2I1D2Z4_ASPC2</name>
<protein>
    <submittedName>
        <fullName evidence="4">Glycoside hydrolase</fullName>
    </submittedName>
</protein>
<dbReference type="Proteomes" id="UP000234254">
    <property type="component" value="Unassembled WGS sequence"/>
</dbReference>
<dbReference type="GO" id="GO:0005576">
    <property type="term" value="C:extracellular region"/>
    <property type="evidence" value="ECO:0007669"/>
    <property type="project" value="TreeGrafter"/>
</dbReference>
<dbReference type="GeneID" id="36548740"/>
<dbReference type="VEuPathDB" id="FungiDB:P168DRAFT_327227"/>
<keyword evidence="2 4" id="KW-0378">Hydrolase</keyword>
<evidence type="ECO:0000256" key="3">
    <source>
        <dbReference type="ARBA" id="ARBA00023295"/>
    </source>
</evidence>
<dbReference type="SUPFAM" id="SSF51445">
    <property type="entry name" value="(Trans)glycosidases"/>
    <property type="match status" value="1"/>
</dbReference>
<dbReference type="GO" id="GO:0009986">
    <property type="term" value="C:cell surface"/>
    <property type="evidence" value="ECO:0007669"/>
    <property type="project" value="TreeGrafter"/>
</dbReference>
<evidence type="ECO:0000313" key="5">
    <source>
        <dbReference type="Proteomes" id="UP000234254"/>
    </source>
</evidence>
<dbReference type="AlphaFoldDB" id="A0A2I1D2Z4"/>
<evidence type="ECO:0000256" key="2">
    <source>
        <dbReference type="ARBA" id="ARBA00022801"/>
    </source>
</evidence>
<dbReference type="PANTHER" id="PTHR31297:SF43">
    <property type="entry name" value="GLUCAN 1,3-BETA-GLUCOSIDASE 3"/>
    <property type="match status" value="1"/>
</dbReference>